<keyword evidence="5" id="KW-1185">Reference proteome</keyword>
<protein>
    <recommendedName>
        <fullName evidence="3">SWIM-type domain-containing protein</fullName>
    </recommendedName>
</protein>
<dbReference type="Proteomes" id="UP000235145">
    <property type="component" value="Unassembled WGS sequence"/>
</dbReference>
<gene>
    <name evidence="4" type="ORF">LSAT_V11C100034980</name>
</gene>
<dbReference type="EMBL" id="NBSK02000001">
    <property type="protein sequence ID" value="KAJ0226276.1"/>
    <property type="molecule type" value="Genomic_DNA"/>
</dbReference>
<evidence type="ECO:0000256" key="2">
    <source>
        <dbReference type="SAM" id="MobiDB-lite"/>
    </source>
</evidence>
<comment type="caution">
    <text evidence="4">The sequence shown here is derived from an EMBL/GenBank/DDBJ whole genome shotgun (WGS) entry which is preliminary data.</text>
</comment>
<dbReference type="PANTHER" id="PTHR31973">
    <property type="entry name" value="POLYPROTEIN, PUTATIVE-RELATED"/>
    <property type="match status" value="1"/>
</dbReference>
<dbReference type="Pfam" id="PF10551">
    <property type="entry name" value="MULE"/>
    <property type="match status" value="1"/>
</dbReference>
<feature type="region of interest" description="Disordered" evidence="2">
    <location>
        <begin position="472"/>
        <end position="491"/>
    </location>
</feature>
<keyword evidence="1" id="KW-0479">Metal-binding</keyword>
<dbReference type="PROSITE" id="PS50966">
    <property type="entry name" value="ZF_SWIM"/>
    <property type="match status" value="1"/>
</dbReference>
<evidence type="ECO:0000256" key="1">
    <source>
        <dbReference type="PROSITE-ProRule" id="PRU00325"/>
    </source>
</evidence>
<feature type="region of interest" description="Disordered" evidence="2">
    <location>
        <begin position="347"/>
        <end position="427"/>
    </location>
</feature>
<dbReference type="AlphaFoldDB" id="A0A9R1WIX9"/>
<dbReference type="PANTHER" id="PTHR31973:SF190">
    <property type="entry name" value="MULE TRANSPOSASE DOMAIN-CONTAINING PROTEIN"/>
    <property type="match status" value="1"/>
</dbReference>
<dbReference type="GO" id="GO:0008270">
    <property type="term" value="F:zinc ion binding"/>
    <property type="evidence" value="ECO:0007669"/>
    <property type="project" value="UniProtKB-KW"/>
</dbReference>
<keyword evidence="1" id="KW-0863">Zinc-finger</keyword>
<sequence>MKLGFKSRNKELLGLDGCFLKGPHRGQILTTVGLDSNSGIYPLAYAVVEDEATSSWTWFLECLGDCNNTNYKLNYMYGIIPAIAKVFPNAKHRWCLRHIHENMKLQWRGEEFRDHLWRFSTNTTIRHFEREMNEFKDFSVEAHEWISKIPPGHWARSHFTSRAHLDCLLNNMCEVLNYKLEHGRDKPIITCLEYIRVYLMKRHCIVPKEVDKCKIILTPTATTIFDTIETIASKYRALFYGSGKYQVTGMMFDQYVVNLKEGTCSCRYWEITGIVCRPGVCAIWEHIQNGACGQNLDVQPLLYPLHIIHKLEGSRKKMRRAIHEPTNQSTYISIKFLSVTCSKCHNKGHSSRTCKGKGVGGSNQGGVGRSSKDAVGGTSQGPVGGSSKVVVGGLRAKKMDTGKKPQESPPQLYGTSDHPPTQEMDHSGKRLLQNQNHLPRLRFVQEVTLIATLPHIQITILARGESFDFLEMDTESKPESNSDEDEDEPIPDVDASVHQERVLHPNHEMYMQEFQRLHDNNRHLHHDYSELYNSDCEIYTKMVEFREELYDFRDNQHVDTILTDMHRVLCLGGQLTRPSYYPQYPHHPLPYNPQFPYNILHNIFLRFRFTILLSSRSRSLPKHRGRCTYLRFMRGTESTSLESIIRNHSWWPRELTLVDSFNKGTSRFSCYYYIAKKFSKIVDAC</sequence>
<feature type="compositionally biased region" description="Basic and acidic residues" evidence="2">
    <location>
        <begin position="397"/>
        <end position="406"/>
    </location>
</feature>
<name>A0A9R1WIX9_LACSA</name>
<dbReference type="InterPro" id="IPR018289">
    <property type="entry name" value="MULE_transposase_dom"/>
</dbReference>
<feature type="domain" description="SWIM-type" evidence="3">
    <location>
        <begin position="255"/>
        <end position="287"/>
    </location>
</feature>
<evidence type="ECO:0000313" key="4">
    <source>
        <dbReference type="EMBL" id="KAJ0226276.1"/>
    </source>
</evidence>
<dbReference type="InterPro" id="IPR007527">
    <property type="entry name" value="Znf_SWIM"/>
</dbReference>
<keyword evidence="1" id="KW-0862">Zinc</keyword>
<evidence type="ECO:0000259" key="3">
    <source>
        <dbReference type="PROSITE" id="PS50966"/>
    </source>
</evidence>
<dbReference type="Pfam" id="PF04434">
    <property type="entry name" value="SWIM"/>
    <property type="match status" value="1"/>
</dbReference>
<reference evidence="4 5" key="1">
    <citation type="journal article" date="2017" name="Nat. Commun.">
        <title>Genome assembly with in vitro proximity ligation data and whole-genome triplication in lettuce.</title>
        <authorList>
            <person name="Reyes-Chin-Wo S."/>
            <person name="Wang Z."/>
            <person name="Yang X."/>
            <person name="Kozik A."/>
            <person name="Arikit S."/>
            <person name="Song C."/>
            <person name="Xia L."/>
            <person name="Froenicke L."/>
            <person name="Lavelle D.O."/>
            <person name="Truco M.J."/>
            <person name="Xia R."/>
            <person name="Zhu S."/>
            <person name="Xu C."/>
            <person name="Xu H."/>
            <person name="Xu X."/>
            <person name="Cox K."/>
            <person name="Korf I."/>
            <person name="Meyers B.C."/>
            <person name="Michelmore R.W."/>
        </authorList>
    </citation>
    <scope>NUCLEOTIDE SEQUENCE [LARGE SCALE GENOMIC DNA]</scope>
    <source>
        <strain evidence="5">cv. Salinas</strain>
        <tissue evidence="4">Seedlings</tissue>
    </source>
</reference>
<organism evidence="4 5">
    <name type="scientific">Lactuca sativa</name>
    <name type="common">Garden lettuce</name>
    <dbReference type="NCBI Taxonomy" id="4236"/>
    <lineage>
        <taxon>Eukaryota</taxon>
        <taxon>Viridiplantae</taxon>
        <taxon>Streptophyta</taxon>
        <taxon>Embryophyta</taxon>
        <taxon>Tracheophyta</taxon>
        <taxon>Spermatophyta</taxon>
        <taxon>Magnoliopsida</taxon>
        <taxon>eudicotyledons</taxon>
        <taxon>Gunneridae</taxon>
        <taxon>Pentapetalae</taxon>
        <taxon>asterids</taxon>
        <taxon>campanulids</taxon>
        <taxon>Asterales</taxon>
        <taxon>Asteraceae</taxon>
        <taxon>Cichorioideae</taxon>
        <taxon>Cichorieae</taxon>
        <taxon>Lactucinae</taxon>
        <taxon>Lactuca</taxon>
    </lineage>
</organism>
<feature type="compositionally biased region" description="Gly residues" evidence="2">
    <location>
        <begin position="357"/>
        <end position="368"/>
    </location>
</feature>
<feature type="compositionally biased region" description="Acidic residues" evidence="2">
    <location>
        <begin position="481"/>
        <end position="491"/>
    </location>
</feature>
<accession>A0A9R1WIX9</accession>
<evidence type="ECO:0000313" key="5">
    <source>
        <dbReference type="Proteomes" id="UP000235145"/>
    </source>
</evidence>
<proteinExistence type="predicted"/>